<accession>A0A2I0WFV5</accession>
<evidence type="ECO:0000256" key="1">
    <source>
        <dbReference type="SAM" id="MobiDB-lite"/>
    </source>
</evidence>
<gene>
    <name evidence="2" type="ORF">MA16_Dca003749</name>
</gene>
<dbReference type="AlphaFoldDB" id="A0A2I0WFV5"/>
<evidence type="ECO:0000313" key="3">
    <source>
        <dbReference type="Proteomes" id="UP000233837"/>
    </source>
</evidence>
<reference evidence="2 3" key="1">
    <citation type="journal article" date="2016" name="Sci. Rep.">
        <title>The Dendrobium catenatum Lindl. genome sequence provides insights into polysaccharide synthase, floral development and adaptive evolution.</title>
        <authorList>
            <person name="Zhang G.Q."/>
            <person name="Xu Q."/>
            <person name="Bian C."/>
            <person name="Tsai W.C."/>
            <person name="Yeh C.M."/>
            <person name="Liu K.W."/>
            <person name="Yoshida K."/>
            <person name="Zhang L.S."/>
            <person name="Chang S.B."/>
            <person name="Chen F."/>
            <person name="Shi Y."/>
            <person name="Su Y.Y."/>
            <person name="Zhang Y.Q."/>
            <person name="Chen L.J."/>
            <person name="Yin Y."/>
            <person name="Lin M."/>
            <person name="Huang H."/>
            <person name="Deng H."/>
            <person name="Wang Z.W."/>
            <person name="Zhu S.L."/>
            <person name="Zhao X."/>
            <person name="Deng C."/>
            <person name="Niu S.C."/>
            <person name="Huang J."/>
            <person name="Wang M."/>
            <person name="Liu G.H."/>
            <person name="Yang H.J."/>
            <person name="Xiao X.J."/>
            <person name="Hsiao Y.Y."/>
            <person name="Wu W.L."/>
            <person name="Chen Y.Y."/>
            <person name="Mitsuda N."/>
            <person name="Ohme-Takagi M."/>
            <person name="Luo Y.B."/>
            <person name="Van de Peer Y."/>
            <person name="Liu Z.J."/>
        </authorList>
    </citation>
    <scope>NUCLEOTIDE SEQUENCE [LARGE SCALE GENOMIC DNA]</scope>
    <source>
        <tissue evidence="2">The whole plant</tissue>
    </source>
</reference>
<organism evidence="2 3">
    <name type="scientific">Dendrobium catenatum</name>
    <dbReference type="NCBI Taxonomy" id="906689"/>
    <lineage>
        <taxon>Eukaryota</taxon>
        <taxon>Viridiplantae</taxon>
        <taxon>Streptophyta</taxon>
        <taxon>Embryophyta</taxon>
        <taxon>Tracheophyta</taxon>
        <taxon>Spermatophyta</taxon>
        <taxon>Magnoliopsida</taxon>
        <taxon>Liliopsida</taxon>
        <taxon>Asparagales</taxon>
        <taxon>Orchidaceae</taxon>
        <taxon>Epidendroideae</taxon>
        <taxon>Malaxideae</taxon>
        <taxon>Dendrobiinae</taxon>
        <taxon>Dendrobium</taxon>
    </lineage>
</organism>
<evidence type="ECO:0000313" key="2">
    <source>
        <dbReference type="EMBL" id="PKU74546.1"/>
    </source>
</evidence>
<name>A0A2I0WFV5_9ASPA</name>
<keyword evidence="3" id="KW-1185">Reference proteome</keyword>
<protein>
    <submittedName>
        <fullName evidence="2">Uncharacterized protein</fullName>
    </submittedName>
</protein>
<reference evidence="2 3" key="2">
    <citation type="journal article" date="2017" name="Nature">
        <title>The Apostasia genome and the evolution of orchids.</title>
        <authorList>
            <person name="Zhang G.Q."/>
            <person name="Liu K.W."/>
            <person name="Li Z."/>
            <person name="Lohaus R."/>
            <person name="Hsiao Y.Y."/>
            <person name="Niu S.C."/>
            <person name="Wang J.Y."/>
            <person name="Lin Y.C."/>
            <person name="Xu Q."/>
            <person name="Chen L.J."/>
            <person name="Yoshida K."/>
            <person name="Fujiwara S."/>
            <person name="Wang Z.W."/>
            <person name="Zhang Y.Q."/>
            <person name="Mitsuda N."/>
            <person name="Wang M."/>
            <person name="Liu G.H."/>
            <person name="Pecoraro L."/>
            <person name="Huang H.X."/>
            <person name="Xiao X.J."/>
            <person name="Lin M."/>
            <person name="Wu X.Y."/>
            <person name="Wu W.L."/>
            <person name="Chen Y.Y."/>
            <person name="Chang S.B."/>
            <person name="Sakamoto S."/>
            <person name="Ohme-Takagi M."/>
            <person name="Yagi M."/>
            <person name="Zeng S.J."/>
            <person name="Shen C.Y."/>
            <person name="Yeh C.M."/>
            <person name="Luo Y.B."/>
            <person name="Tsai W.C."/>
            <person name="Van de Peer Y."/>
            <person name="Liu Z.J."/>
        </authorList>
    </citation>
    <scope>NUCLEOTIDE SEQUENCE [LARGE SCALE GENOMIC DNA]</scope>
    <source>
        <tissue evidence="2">The whole plant</tissue>
    </source>
</reference>
<dbReference type="EMBL" id="KZ502674">
    <property type="protein sequence ID" value="PKU74546.1"/>
    <property type="molecule type" value="Genomic_DNA"/>
</dbReference>
<dbReference type="Proteomes" id="UP000233837">
    <property type="component" value="Unassembled WGS sequence"/>
</dbReference>
<proteinExistence type="predicted"/>
<feature type="region of interest" description="Disordered" evidence="1">
    <location>
        <begin position="60"/>
        <end position="86"/>
    </location>
</feature>
<sequence>MEEEEEVGLGEEIEGEFTLHAEERSSTLNKRGGACPTLSYVRSDKNREVGSPSSFGWELRERRRGLGLSPSPGAGSGQRKREREKREVGFGIHGLGGARSLWLLRASCKN</sequence>